<organism evidence="2 3">
    <name type="scientific">Rotaria sordida</name>
    <dbReference type="NCBI Taxonomy" id="392033"/>
    <lineage>
        <taxon>Eukaryota</taxon>
        <taxon>Metazoa</taxon>
        <taxon>Spiralia</taxon>
        <taxon>Gnathifera</taxon>
        <taxon>Rotifera</taxon>
        <taxon>Eurotatoria</taxon>
        <taxon>Bdelloidea</taxon>
        <taxon>Philodinida</taxon>
        <taxon>Philodinidae</taxon>
        <taxon>Rotaria</taxon>
    </lineage>
</organism>
<evidence type="ECO:0000313" key="2">
    <source>
        <dbReference type="EMBL" id="CAF0900309.1"/>
    </source>
</evidence>
<dbReference type="InterPro" id="IPR015894">
    <property type="entry name" value="Guanylate-bd_N"/>
</dbReference>
<dbReference type="GO" id="GO:0005525">
    <property type="term" value="F:GTP binding"/>
    <property type="evidence" value="ECO:0007669"/>
    <property type="project" value="InterPro"/>
</dbReference>
<dbReference type="PANTHER" id="PTHR10751">
    <property type="entry name" value="GUANYLATE BINDING PROTEIN"/>
    <property type="match status" value="1"/>
</dbReference>
<dbReference type="AlphaFoldDB" id="A0A813ZM27"/>
<evidence type="ECO:0000313" key="3">
    <source>
        <dbReference type="Proteomes" id="UP000663889"/>
    </source>
</evidence>
<dbReference type="EMBL" id="CAJNOU010000173">
    <property type="protein sequence ID" value="CAF0900309.1"/>
    <property type="molecule type" value="Genomic_DNA"/>
</dbReference>
<accession>A0A813ZM27</accession>
<name>A0A813ZM27_9BILA</name>
<dbReference type="InterPro" id="IPR027417">
    <property type="entry name" value="P-loop_NTPase"/>
</dbReference>
<dbReference type="SUPFAM" id="SSF52540">
    <property type="entry name" value="P-loop containing nucleoside triphosphate hydrolases"/>
    <property type="match status" value="1"/>
</dbReference>
<evidence type="ECO:0000259" key="1">
    <source>
        <dbReference type="Pfam" id="PF02263"/>
    </source>
</evidence>
<reference evidence="2" key="1">
    <citation type="submission" date="2021-02" db="EMBL/GenBank/DDBJ databases">
        <authorList>
            <person name="Nowell W R."/>
        </authorList>
    </citation>
    <scope>NUCLEOTIDE SEQUENCE</scope>
</reference>
<dbReference type="GO" id="GO:0003924">
    <property type="term" value="F:GTPase activity"/>
    <property type="evidence" value="ECO:0007669"/>
    <property type="project" value="InterPro"/>
</dbReference>
<sequence>MDHQLECGCIELIRIIQPTDEERRNPKYVPRLEINSEAKKIISEKFQSPISILVYVGNTGVGKSKLASLTAGVLQREKYNQSLSPFLSGPDPKGVTHGVWMWREPLKDPNKSNKKGSILLLDCEGMGTLDQKTTANLYLFCMLISTAFAVVLRPARVERQQGERLQNALQGFANMKTPYVLPNLWLVPVELPHLMKNNKIISSNEWINEVLSVTECNNTLSTNENKLLETQYNYIRQMLPNINVANVSYLPICFRDDSQLADDIFTQLREASSECFYTSLSDVIRQLLKSGGKRLPGSYSNLLYVRPAELAHLMGDLIDIINADTSPNPDELIGKYLLERFEQEIVKKKIAEFQGNLLSTTKSYLKKNLRKRETETQMNDNNIILSNERNHLTKQYITEITKLAEEKIYGPHSILLTLELFKRSLDHVRKAMDEYQDPELLIEKIRSNFSTNDQNDQEKKQKILSDDTEQRLEKITERINREDLINASISGSELQVDLEQCSECGRTGGIVSIIHSKEVCSSKRNGNYYRYNDQEDVMVCDALNPTYDSGSLGLNGTGVNIAVVDGRINQAMRFSGSSSYFYAYDVYSGKSFSVSLWINPSSIATCTVVQTSYGLYNYACHNLLGFYSTTGSTMQILVQGYY</sequence>
<dbReference type="Pfam" id="PF02263">
    <property type="entry name" value="GBP"/>
    <property type="match status" value="1"/>
</dbReference>
<dbReference type="SUPFAM" id="SSF49899">
    <property type="entry name" value="Concanavalin A-like lectins/glucanases"/>
    <property type="match status" value="1"/>
</dbReference>
<protein>
    <recommendedName>
        <fullName evidence="1">Guanylate-binding protein N-terminal domain-containing protein</fullName>
    </recommendedName>
</protein>
<proteinExistence type="predicted"/>
<gene>
    <name evidence="2" type="ORF">SEV965_LOCUS5601</name>
</gene>
<feature type="domain" description="Guanylate-binding protein N-terminal" evidence="1">
    <location>
        <begin position="31"/>
        <end position="148"/>
    </location>
</feature>
<comment type="caution">
    <text evidence="2">The sequence shown here is derived from an EMBL/GenBank/DDBJ whole genome shotgun (WGS) entry which is preliminary data.</text>
</comment>
<dbReference type="Proteomes" id="UP000663889">
    <property type="component" value="Unassembled WGS sequence"/>
</dbReference>
<dbReference type="Gene3D" id="3.40.50.300">
    <property type="entry name" value="P-loop containing nucleotide triphosphate hydrolases"/>
    <property type="match status" value="1"/>
</dbReference>
<dbReference type="InterPro" id="IPR013320">
    <property type="entry name" value="ConA-like_dom_sf"/>
</dbReference>
<dbReference type="Gene3D" id="2.60.120.200">
    <property type="match status" value="1"/>
</dbReference>